<evidence type="ECO:0000313" key="1">
    <source>
        <dbReference type="EMBL" id="WLQ63431.1"/>
    </source>
</evidence>
<evidence type="ECO:0000313" key="2">
    <source>
        <dbReference type="Proteomes" id="UP001224433"/>
    </source>
</evidence>
<reference evidence="1 2" key="1">
    <citation type="submission" date="2023-03" db="EMBL/GenBank/DDBJ databases">
        <title>Isolation and description of six Streptomyces strains from soil environments, able to metabolize different microbial glucans.</title>
        <authorList>
            <person name="Widen T."/>
            <person name="Larsbrink J."/>
        </authorList>
    </citation>
    <scope>NUCLEOTIDE SEQUENCE [LARGE SCALE GENOMIC DNA]</scope>
    <source>
        <strain evidence="1 2">Alt3</strain>
    </source>
</reference>
<dbReference type="SUPFAM" id="SSF54001">
    <property type="entry name" value="Cysteine proteinases"/>
    <property type="match status" value="1"/>
</dbReference>
<sequence>MGYDDVGSQRLKQAVDRALVKPEWCRSYSVSPAEARTLYGVNNELVDALIGMGFPYKGRGEQVTFDPLDLENLGLDLELPSASRTAMSLWARTFKNPARLATARCAIQISWSCPVPEHTGDCGCDFTMSPRIKNQSAGLAVHDSSGWNADLDGQLSNDDHIFQDGFAALVEEAEKLHFHRLSRELAQDMDFLCEHRIADCRSASMHLAGVAAEAGLVVRQASGYFVGTPFLVPHIWLDVDVNGQWIAADPFFLQALARWGVVNPEDWPPTRSPRNVLWRIRSDHFEEPLIRHGAADVPVKLVARMSYKRCI</sequence>
<accession>A0ABY9J9U7</accession>
<dbReference type="InterPro" id="IPR038765">
    <property type="entry name" value="Papain-like_cys_pep_sf"/>
</dbReference>
<name>A0ABY9J9U7_9ACTN</name>
<gene>
    <name evidence="1" type="ORF">P8A20_07395</name>
</gene>
<organism evidence="1 2">
    <name type="scientific">Streptomyces glycanivorans</name>
    <dbReference type="NCBI Taxonomy" id="3033808"/>
    <lineage>
        <taxon>Bacteria</taxon>
        <taxon>Bacillati</taxon>
        <taxon>Actinomycetota</taxon>
        <taxon>Actinomycetes</taxon>
        <taxon>Kitasatosporales</taxon>
        <taxon>Streptomycetaceae</taxon>
        <taxon>Streptomyces</taxon>
    </lineage>
</organism>
<dbReference type="Proteomes" id="UP001224433">
    <property type="component" value="Chromosome"/>
</dbReference>
<protein>
    <recommendedName>
        <fullName evidence="3">Transglutaminase-like domain-containing protein</fullName>
    </recommendedName>
</protein>
<keyword evidence="2" id="KW-1185">Reference proteome</keyword>
<evidence type="ECO:0008006" key="3">
    <source>
        <dbReference type="Google" id="ProtNLM"/>
    </source>
</evidence>
<proteinExistence type="predicted"/>
<dbReference type="EMBL" id="CP120983">
    <property type="protein sequence ID" value="WLQ63431.1"/>
    <property type="molecule type" value="Genomic_DNA"/>
</dbReference>
<dbReference type="RefSeq" id="WP_306103153.1">
    <property type="nucleotide sequence ID" value="NZ_CP120983.1"/>
</dbReference>